<organism evidence="1 2">
    <name type="scientific">Aegilops tauschii subsp. strangulata</name>
    <name type="common">Goatgrass</name>
    <dbReference type="NCBI Taxonomy" id="200361"/>
    <lineage>
        <taxon>Eukaryota</taxon>
        <taxon>Viridiplantae</taxon>
        <taxon>Streptophyta</taxon>
        <taxon>Embryophyta</taxon>
        <taxon>Tracheophyta</taxon>
        <taxon>Spermatophyta</taxon>
        <taxon>Magnoliopsida</taxon>
        <taxon>Liliopsida</taxon>
        <taxon>Poales</taxon>
        <taxon>Poaceae</taxon>
        <taxon>BOP clade</taxon>
        <taxon>Pooideae</taxon>
        <taxon>Triticodae</taxon>
        <taxon>Triticeae</taxon>
        <taxon>Triticinae</taxon>
        <taxon>Aegilops</taxon>
    </lineage>
</organism>
<dbReference type="Gramene" id="AET2Gv21067600.10">
    <property type="protein sequence ID" value="AET2Gv21067600.10"/>
    <property type="gene ID" value="AET2Gv21067600"/>
</dbReference>
<reference evidence="2" key="1">
    <citation type="journal article" date="2014" name="Science">
        <title>Ancient hybridizations among the ancestral genomes of bread wheat.</title>
        <authorList>
            <consortium name="International Wheat Genome Sequencing Consortium,"/>
            <person name="Marcussen T."/>
            <person name="Sandve S.R."/>
            <person name="Heier L."/>
            <person name="Spannagl M."/>
            <person name="Pfeifer M."/>
            <person name="Jakobsen K.S."/>
            <person name="Wulff B.B."/>
            <person name="Steuernagel B."/>
            <person name="Mayer K.F."/>
            <person name="Olsen O.A."/>
        </authorList>
    </citation>
    <scope>NUCLEOTIDE SEQUENCE [LARGE SCALE GENOMIC DNA]</scope>
    <source>
        <strain evidence="2">cv. AL8/78</strain>
    </source>
</reference>
<evidence type="ECO:0000313" key="1">
    <source>
        <dbReference type="EnsemblPlants" id="AET2Gv21067600.10"/>
    </source>
</evidence>
<reference evidence="1" key="3">
    <citation type="journal article" date="2017" name="Nature">
        <title>Genome sequence of the progenitor of the wheat D genome Aegilops tauschii.</title>
        <authorList>
            <person name="Luo M.C."/>
            <person name="Gu Y.Q."/>
            <person name="Puiu D."/>
            <person name="Wang H."/>
            <person name="Twardziok S.O."/>
            <person name="Deal K.R."/>
            <person name="Huo N."/>
            <person name="Zhu T."/>
            <person name="Wang L."/>
            <person name="Wang Y."/>
            <person name="McGuire P.E."/>
            <person name="Liu S."/>
            <person name="Long H."/>
            <person name="Ramasamy R.K."/>
            <person name="Rodriguez J.C."/>
            <person name="Van S.L."/>
            <person name="Yuan L."/>
            <person name="Wang Z."/>
            <person name="Xia Z."/>
            <person name="Xiao L."/>
            <person name="Anderson O.D."/>
            <person name="Ouyang S."/>
            <person name="Liang Y."/>
            <person name="Zimin A.V."/>
            <person name="Pertea G."/>
            <person name="Qi P."/>
            <person name="Bennetzen J.L."/>
            <person name="Dai X."/>
            <person name="Dawson M.W."/>
            <person name="Muller H.G."/>
            <person name="Kugler K."/>
            <person name="Rivarola-Duarte L."/>
            <person name="Spannagl M."/>
            <person name="Mayer K.F.X."/>
            <person name="Lu F.H."/>
            <person name="Bevan M.W."/>
            <person name="Leroy P."/>
            <person name="Li P."/>
            <person name="You F.M."/>
            <person name="Sun Q."/>
            <person name="Liu Z."/>
            <person name="Lyons E."/>
            <person name="Wicker T."/>
            <person name="Salzberg S.L."/>
            <person name="Devos K.M."/>
            <person name="Dvorak J."/>
        </authorList>
    </citation>
    <scope>NUCLEOTIDE SEQUENCE [LARGE SCALE GENOMIC DNA]</scope>
    <source>
        <strain evidence="1">cv. AL8/78</strain>
    </source>
</reference>
<dbReference type="EnsemblPlants" id="AET2Gv21067600.10">
    <property type="protein sequence ID" value="AET2Gv21067600.10"/>
    <property type="gene ID" value="AET2Gv21067600"/>
</dbReference>
<reference evidence="1" key="5">
    <citation type="journal article" date="2021" name="G3 (Bethesda)">
        <title>Aegilops tauschii genome assembly Aet v5.0 features greater sequence contiguity and improved annotation.</title>
        <authorList>
            <person name="Wang L."/>
            <person name="Zhu T."/>
            <person name="Rodriguez J.C."/>
            <person name="Deal K.R."/>
            <person name="Dubcovsky J."/>
            <person name="McGuire P.E."/>
            <person name="Lux T."/>
            <person name="Spannagl M."/>
            <person name="Mayer K.F.X."/>
            <person name="Baldrich P."/>
            <person name="Meyers B.C."/>
            <person name="Huo N."/>
            <person name="Gu Y.Q."/>
            <person name="Zhou H."/>
            <person name="Devos K.M."/>
            <person name="Bennetzen J.L."/>
            <person name="Unver T."/>
            <person name="Budak H."/>
            <person name="Gulick P.J."/>
            <person name="Galiba G."/>
            <person name="Kalapos B."/>
            <person name="Nelson D.R."/>
            <person name="Li P."/>
            <person name="You F.M."/>
            <person name="Luo M.C."/>
            <person name="Dvorak J."/>
        </authorList>
    </citation>
    <scope>NUCLEOTIDE SEQUENCE [LARGE SCALE GENOMIC DNA]</scope>
    <source>
        <strain evidence="1">cv. AL8/78</strain>
    </source>
</reference>
<name>A0A453D2L7_AEGTS</name>
<reference evidence="2" key="2">
    <citation type="journal article" date="2017" name="Nat. Plants">
        <title>The Aegilops tauschii genome reveals multiple impacts of transposons.</title>
        <authorList>
            <person name="Zhao G."/>
            <person name="Zou C."/>
            <person name="Li K."/>
            <person name="Wang K."/>
            <person name="Li T."/>
            <person name="Gao L."/>
            <person name="Zhang X."/>
            <person name="Wang H."/>
            <person name="Yang Z."/>
            <person name="Liu X."/>
            <person name="Jiang W."/>
            <person name="Mao L."/>
            <person name="Kong X."/>
            <person name="Jiao Y."/>
            <person name="Jia J."/>
        </authorList>
    </citation>
    <scope>NUCLEOTIDE SEQUENCE [LARGE SCALE GENOMIC DNA]</scope>
    <source>
        <strain evidence="2">cv. AL8/78</strain>
    </source>
</reference>
<proteinExistence type="predicted"/>
<reference evidence="1" key="4">
    <citation type="submission" date="2019-03" db="UniProtKB">
        <authorList>
            <consortium name="EnsemblPlants"/>
        </authorList>
    </citation>
    <scope>IDENTIFICATION</scope>
</reference>
<dbReference type="AlphaFoldDB" id="A0A453D2L7"/>
<sequence length="63" mass="6969">RRPEVQSLAELFGGPGAGDAVEWRMPENHHEDSPFHLVRLPGDERLAAQIANRSKRAPLANLS</sequence>
<keyword evidence="2" id="KW-1185">Reference proteome</keyword>
<dbReference type="Proteomes" id="UP000015105">
    <property type="component" value="Chromosome 2D"/>
</dbReference>
<accession>A0A453D2L7</accession>
<evidence type="ECO:0000313" key="2">
    <source>
        <dbReference type="Proteomes" id="UP000015105"/>
    </source>
</evidence>
<protein>
    <submittedName>
        <fullName evidence="1">Uncharacterized protein</fullName>
    </submittedName>
</protein>